<evidence type="ECO:0000313" key="10">
    <source>
        <dbReference type="EMBL" id="CAB4968541.1"/>
    </source>
</evidence>
<gene>
    <name evidence="4" type="ORF">UFOPK2510_00785</name>
    <name evidence="5" type="ORF">UFOPK2718_00137</name>
    <name evidence="6" type="ORF">UFOPK2936_00767</name>
    <name evidence="7" type="ORF">UFOPK3174_00308</name>
    <name evidence="8" type="ORF">UFOPK3328_00098</name>
    <name evidence="9" type="ORF">UFOPK3779_00098</name>
    <name evidence="10" type="ORF">UFOPK3913_00124</name>
    <name evidence="3" type="ORF">UFOPK4107_00541</name>
    <name evidence="11" type="ORF">UFOPK4403_00729</name>
</gene>
<dbReference type="EMBL" id="CAEZYM010000001">
    <property type="protein sequence ID" value="CAB4716101.1"/>
    <property type="molecule type" value="Genomic_DNA"/>
</dbReference>
<dbReference type="PANTHER" id="PTHR30023:SF0">
    <property type="entry name" value="PENICILLIN-SENSITIVE CARBOXYPEPTIDASE A"/>
    <property type="match status" value="1"/>
</dbReference>
<proteinExistence type="inferred from homology"/>
<evidence type="ECO:0000313" key="8">
    <source>
        <dbReference type="EMBL" id="CAB4855661.1"/>
    </source>
</evidence>
<dbReference type="EMBL" id="CAEZZW010000003">
    <property type="protein sequence ID" value="CAB4779207.1"/>
    <property type="molecule type" value="Genomic_DNA"/>
</dbReference>
<dbReference type="GO" id="GO:0000270">
    <property type="term" value="P:peptidoglycan metabolic process"/>
    <property type="evidence" value="ECO:0007669"/>
    <property type="project" value="TreeGrafter"/>
</dbReference>
<evidence type="ECO:0000313" key="6">
    <source>
        <dbReference type="EMBL" id="CAB4779207.1"/>
    </source>
</evidence>
<evidence type="ECO:0000313" key="5">
    <source>
        <dbReference type="EMBL" id="CAB4716101.1"/>
    </source>
</evidence>
<sequence>MKRVALVALATTCCVVGSITTASAFARSGIPALFSATSQSPSLADPSMILIDSTTGEVVFEKDSTSLRKPASVQKLFSATAALEYLDPAYVFQTKVFLGNQPNTILITGEFDPWMASKYKDALSQHRVWVNFIANKAIAEIKSHSSKTLRSMTIEYNGVYSQDILAMHKYLLSKGIKSKEKPVASELIASVEGTEIASVSSPSVAEMIKFALLWSDNLLAERLARAAAHKAGFAMDDAGVSSVFHEVATRFGLDDSGLFVHDGSGLSKEDRVTAKLVAELLMKVHNVEKFAVLYEGLPVGGVSGTLENRFLKTVPDAVGLIHAKTGTLDGTVSLAGYIDAADRQYVFVIIADRIPKGYLATNRARTTVDTLVGKIASPLLNVPMTQPVQDQSALTTPEPTP</sequence>
<dbReference type="PRINTS" id="PR00922">
    <property type="entry name" value="DADACBPTASE3"/>
</dbReference>
<evidence type="ECO:0000256" key="2">
    <source>
        <dbReference type="ARBA" id="ARBA00022801"/>
    </source>
</evidence>
<reference evidence="6" key="1">
    <citation type="submission" date="2020-05" db="EMBL/GenBank/DDBJ databases">
        <authorList>
            <person name="Chiriac C."/>
            <person name="Salcher M."/>
            <person name="Ghai R."/>
            <person name="Kavagutti S V."/>
        </authorList>
    </citation>
    <scope>NUCLEOTIDE SEQUENCE</scope>
</reference>
<comment type="similarity">
    <text evidence="1">Belongs to the peptidase S13 family.</text>
</comment>
<dbReference type="GO" id="GO:0006508">
    <property type="term" value="P:proteolysis"/>
    <property type="evidence" value="ECO:0007669"/>
    <property type="project" value="InterPro"/>
</dbReference>
<dbReference type="EMBL" id="CAFABH010000003">
    <property type="protein sequence ID" value="CAB4822270.1"/>
    <property type="molecule type" value="Genomic_DNA"/>
</dbReference>
<evidence type="ECO:0000313" key="9">
    <source>
        <dbReference type="EMBL" id="CAB4934631.1"/>
    </source>
</evidence>
<name>A0A6J6W960_9ZZZZ</name>
<dbReference type="EMBL" id="CAFBOC010000001">
    <property type="protein sequence ID" value="CAB4968541.1"/>
    <property type="molecule type" value="Genomic_DNA"/>
</dbReference>
<accession>A0A6J6W960</accession>
<dbReference type="Pfam" id="PF02113">
    <property type="entry name" value="Peptidase_S13"/>
    <property type="match status" value="2"/>
</dbReference>
<keyword evidence="2" id="KW-0378">Hydrolase</keyword>
<dbReference type="EMBL" id="CAFBLD010000001">
    <property type="protein sequence ID" value="CAB4855661.1"/>
    <property type="molecule type" value="Genomic_DNA"/>
</dbReference>
<dbReference type="InterPro" id="IPR012338">
    <property type="entry name" value="Beta-lactam/transpept-like"/>
</dbReference>
<evidence type="ECO:0000256" key="1">
    <source>
        <dbReference type="ARBA" id="ARBA00006096"/>
    </source>
</evidence>
<dbReference type="InterPro" id="IPR000667">
    <property type="entry name" value="Peptidase_S13"/>
</dbReference>
<dbReference type="EMBL" id="CAFBQX010000003">
    <property type="protein sequence ID" value="CAB5072156.1"/>
    <property type="molecule type" value="Genomic_DNA"/>
</dbReference>
<dbReference type="AlphaFoldDB" id="A0A6J6W960"/>
<evidence type="ECO:0000313" key="3">
    <source>
        <dbReference type="EMBL" id="CAB4335209.1"/>
    </source>
</evidence>
<organism evidence="6">
    <name type="scientific">freshwater metagenome</name>
    <dbReference type="NCBI Taxonomy" id="449393"/>
    <lineage>
        <taxon>unclassified sequences</taxon>
        <taxon>metagenomes</taxon>
        <taxon>ecological metagenomes</taxon>
    </lineage>
</organism>
<dbReference type="PANTHER" id="PTHR30023">
    <property type="entry name" value="D-ALANYL-D-ALANINE CARBOXYPEPTIDASE"/>
    <property type="match status" value="1"/>
</dbReference>
<dbReference type="SUPFAM" id="SSF56601">
    <property type="entry name" value="beta-lactamase/transpeptidase-like"/>
    <property type="match status" value="1"/>
</dbReference>
<dbReference type="Gene3D" id="3.40.710.10">
    <property type="entry name" value="DD-peptidase/beta-lactamase superfamily"/>
    <property type="match status" value="2"/>
</dbReference>
<dbReference type="EMBL" id="CAESAE010000003">
    <property type="protein sequence ID" value="CAB4335209.1"/>
    <property type="molecule type" value="Genomic_DNA"/>
</dbReference>
<evidence type="ECO:0000313" key="11">
    <source>
        <dbReference type="EMBL" id="CAB5072156.1"/>
    </source>
</evidence>
<evidence type="ECO:0000313" key="4">
    <source>
        <dbReference type="EMBL" id="CAB4692428.1"/>
    </source>
</evidence>
<dbReference type="GO" id="GO:0004185">
    <property type="term" value="F:serine-type carboxypeptidase activity"/>
    <property type="evidence" value="ECO:0007669"/>
    <property type="project" value="InterPro"/>
</dbReference>
<dbReference type="EMBL" id="CAEZXO010000004">
    <property type="protein sequence ID" value="CAB4692428.1"/>
    <property type="molecule type" value="Genomic_DNA"/>
</dbReference>
<protein>
    <submittedName>
        <fullName evidence="6">Unannotated protein</fullName>
    </submittedName>
</protein>
<dbReference type="EMBL" id="CAFBNH010000001">
    <property type="protein sequence ID" value="CAB4934631.1"/>
    <property type="molecule type" value="Genomic_DNA"/>
</dbReference>
<evidence type="ECO:0000313" key="7">
    <source>
        <dbReference type="EMBL" id="CAB4822270.1"/>
    </source>
</evidence>